<dbReference type="PANTHER" id="PTHR17630:SF55">
    <property type="entry name" value="DIENELACTONE HYDROLASE FAMILY PROTEIN (AFU_ORTHOLOGUE AFUA_1G01900)"/>
    <property type="match status" value="1"/>
</dbReference>
<dbReference type="Proteomes" id="UP000054516">
    <property type="component" value="Unassembled WGS sequence"/>
</dbReference>
<organism evidence="2">
    <name type="scientific">Rosellinia necatrix</name>
    <name type="common">White root-rot fungus</name>
    <dbReference type="NCBI Taxonomy" id="77044"/>
    <lineage>
        <taxon>Eukaryota</taxon>
        <taxon>Fungi</taxon>
        <taxon>Dikarya</taxon>
        <taxon>Ascomycota</taxon>
        <taxon>Pezizomycotina</taxon>
        <taxon>Sordariomycetes</taxon>
        <taxon>Xylariomycetidae</taxon>
        <taxon>Xylariales</taxon>
        <taxon>Xylariaceae</taxon>
        <taxon>Rosellinia</taxon>
    </lineage>
</organism>
<dbReference type="GO" id="GO:0016787">
    <property type="term" value="F:hydrolase activity"/>
    <property type="evidence" value="ECO:0007669"/>
    <property type="project" value="UniProtKB-KW"/>
</dbReference>
<gene>
    <name evidence="2" type="ORF">SAMD00023353_0602460</name>
</gene>
<evidence type="ECO:0000259" key="1">
    <source>
        <dbReference type="Pfam" id="PF01738"/>
    </source>
</evidence>
<dbReference type="AlphaFoldDB" id="A0A1S7UL02"/>
<dbReference type="OrthoDB" id="10019231at2759"/>
<evidence type="ECO:0000313" key="2">
    <source>
        <dbReference type="EMBL" id="GAP83984.1"/>
    </source>
</evidence>
<dbReference type="STRING" id="77044.A0A1S7UL02"/>
<sequence length="258" mass="28178">MSFSSCCLKTFTWDGTPEGRETKLAGNDSYVTGDAQDAAVLLVHDLFGWRYPNARLLADHYAREAGVTVYLPDFFGGWVVDYALLEQERLDQIDLAGVAAKNSREIRGPEMEACARALKRDHGFKRVGAIGFCYGGWAVCHLGARARNPDGAGGGDRNLVDAISMGHPSWIEESDVAGLAVPTQILAPEVDTYFPDDLKAYAFRTLLGLNLPFDYVHYPGVVHGALVRGSHAVPRERDAMAAAKDSAVAWFRRHLHAG</sequence>
<feature type="domain" description="Dienelactone hydrolase" evidence="1">
    <location>
        <begin position="36"/>
        <end position="254"/>
    </location>
</feature>
<dbReference type="OMA" id="HPSMLEK"/>
<evidence type="ECO:0000313" key="3">
    <source>
        <dbReference type="Proteomes" id="UP000054516"/>
    </source>
</evidence>
<proteinExistence type="predicted"/>
<keyword evidence="3" id="KW-1185">Reference proteome</keyword>
<protein>
    <submittedName>
        <fullName evidence="2">Putative dienelactone hydrolase family protein</fullName>
    </submittedName>
</protein>
<accession>A0A1S7UL02</accession>
<dbReference type="Pfam" id="PF01738">
    <property type="entry name" value="DLH"/>
    <property type="match status" value="1"/>
</dbReference>
<dbReference type="InterPro" id="IPR029058">
    <property type="entry name" value="AB_hydrolase_fold"/>
</dbReference>
<dbReference type="Gene3D" id="3.40.50.1820">
    <property type="entry name" value="alpha/beta hydrolase"/>
    <property type="match status" value="1"/>
</dbReference>
<dbReference type="SUPFAM" id="SSF53474">
    <property type="entry name" value="alpha/beta-Hydrolases"/>
    <property type="match status" value="1"/>
</dbReference>
<name>A0A1S7UL02_ROSNE</name>
<dbReference type="EMBL" id="DF977451">
    <property type="protein sequence ID" value="GAP83984.1"/>
    <property type="molecule type" value="Genomic_DNA"/>
</dbReference>
<dbReference type="InterPro" id="IPR002925">
    <property type="entry name" value="Dienelactn_hydro"/>
</dbReference>
<reference evidence="2" key="1">
    <citation type="submission" date="2016-03" db="EMBL/GenBank/DDBJ databases">
        <title>Draft genome sequence of Rosellinia necatrix.</title>
        <authorList>
            <person name="Kanematsu S."/>
        </authorList>
    </citation>
    <scope>NUCLEOTIDE SEQUENCE [LARGE SCALE GENOMIC DNA]</scope>
    <source>
        <strain evidence="2">W97</strain>
    </source>
</reference>
<dbReference type="PANTHER" id="PTHR17630">
    <property type="entry name" value="DIENELACTONE HYDROLASE"/>
    <property type="match status" value="1"/>
</dbReference>
<keyword evidence="2" id="KW-0378">Hydrolase</keyword>